<dbReference type="SMART" id="SM00530">
    <property type="entry name" value="HTH_XRE"/>
    <property type="match status" value="1"/>
</dbReference>
<dbReference type="Pfam" id="PF21179">
    <property type="entry name" value="BldD-like_C"/>
    <property type="match status" value="1"/>
</dbReference>
<keyword evidence="3" id="KW-1185">Reference proteome</keyword>
<name>A0A249KTB7_9ACTN</name>
<evidence type="ECO:0000259" key="1">
    <source>
        <dbReference type="PROSITE" id="PS50943"/>
    </source>
</evidence>
<dbReference type="InterPro" id="IPR037664">
    <property type="entry name" value="BldD_C"/>
</dbReference>
<dbReference type="OrthoDB" id="5183072at2"/>
<evidence type="ECO:0000313" key="3">
    <source>
        <dbReference type="Proteomes" id="UP000217186"/>
    </source>
</evidence>
<proteinExistence type="predicted"/>
<feature type="domain" description="HTH cro/C1-type" evidence="1">
    <location>
        <begin position="12"/>
        <end position="68"/>
    </location>
</feature>
<dbReference type="CDD" id="cd00093">
    <property type="entry name" value="HTH_XRE"/>
    <property type="match status" value="1"/>
</dbReference>
<dbReference type="KEGG" id="pvn:A7sIIA15_03425"/>
<dbReference type="GO" id="GO:0032259">
    <property type="term" value="P:methylation"/>
    <property type="evidence" value="ECO:0007669"/>
    <property type="project" value="UniProtKB-KW"/>
</dbReference>
<keyword evidence="2" id="KW-0489">Methyltransferase</keyword>
<dbReference type="EMBL" id="CP016776">
    <property type="protein sequence ID" value="ASY19929.1"/>
    <property type="molecule type" value="Genomic_DNA"/>
</dbReference>
<dbReference type="Gene3D" id="1.10.260.40">
    <property type="entry name" value="lambda repressor-like DNA-binding domains"/>
    <property type="match status" value="1"/>
</dbReference>
<dbReference type="PROSITE" id="PS50943">
    <property type="entry name" value="HTH_CROC1"/>
    <property type="match status" value="1"/>
</dbReference>
<dbReference type="InterPro" id="IPR010982">
    <property type="entry name" value="Lambda_DNA-bd_dom_sf"/>
</dbReference>
<dbReference type="Gene3D" id="1.10.10.1930">
    <property type="match status" value="1"/>
</dbReference>
<dbReference type="SUPFAM" id="SSF47413">
    <property type="entry name" value="lambda repressor-like DNA-binding domains"/>
    <property type="match status" value="1"/>
</dbReference>
<accession>A0A249KTB7</accession>
<dbReference type="GO" id="GO:0008168">
    <property type="term" value="F:methyltransferase activity"/>
    <property type="evidence" value="ECO:0007669"/>
    <property type="project" value="UniProtKB-KW"/>
</dbReference>
<sequence length="165" mass="18687">MNIEMEEIAARLRSIRLSRNLTLADVETKSHKQLRAVALGSYERGDRTLSVKKAAQLSEFYDVPLSYLLTGRSPTQKAEDEIVIDLRRIKALSITEEKSSPTAQILFSFIFGIIKERQDFNGEILSLRKSDIAFLTITIGCTHEEFTMYLSHNKLLFETKGTGSL</sequence>
<dbReference type="GO" id="GO:0003677">
    <property type="term" value="F:DNA binding"/>
    <property type="evidence" value="ECO:0007669"/>
    <property type="project" value="InterPro"/>
</dbReference>
<dbReference type="InterPro" id="IPR001387">
    <property type="entry name" value="Cro/C1-type_HTH"/>
</dbReference>
<dbReference type="AlphaFoldDB" id="A0A249KTB7"/>
<dbReference type="Proteomes" id="UP000217186">
    <property type="component" value="Chromosome"/>
</dbReference>
<dbReference type="GO" id="GO:0045892">
    <property type="term" value="P:negative regulation of DNA-templated transcription"/>
    <property type="evidence" value="ECO:0007669"/>
    <property type="project" value="InterPro"/>
</dbReference>
<protein>
    <submittedName>
        <fullName evidence="2">Leader peptidase (Prepilin peptidase) / N-methyltransferase</fullName>
    </submittedName>
</protein>
<dbReference type="RefSeq" id="WP_095685802.1">
    <property type="nucleotide sequence ID" value="NZ_CP016776.1"/>
</dbReference>
<keyword evidence="2" id="KW-0808">Transferase</keyword>
<gene>
    <name evidence="2" type="ORF">A7sIIA15_03425</name>
</gene>
<organism evidence="2 3">
    <name type="scientific">Candidatus Planktophila vernalis</name>
    <dbReference type="NCBI Taxonomy" id="1884907"/>
    <lineage>
        <taxon>Bacteria</taxon>
        <taxon>Bacillati</taxon>
        <taxon>Actinomycetota</taxon>
        <taxon>Actinomycetes</taxon>
        <taxon>Candidatus Nanopelagicales</taxon>
        <taxon>Candidatus Nanopelagicaceae</taxon>
        <taxon>Candidatus Planktophila</taxon>
    </lineage>
</organism>
<dbReference type="Pfam" id="PF01381">
    <property type="entry name" value="HTH_3"/>
    <property type="match status" value="1"/>
</dbReference>
<reference evidence="2 3" key="1">
    <citation type="submission" date="2016-07" db="EMBL/GenBank/DDBJ databases">
        <title>High microdiversification within the ubiquitous acI lineage of Actinobacteria.</title>
        <authorList>
            <person name="Neuenschwander S.M."/>
            <person name="Salcher M."/>
            <person name="Ghai R."/>
            <person name="Pernthaler J."/>
        </authorList>
    </citation>
    <scope>NUCLEOTIDE SEQUENCE [LARGE SCALE GENOMIC DNA]</scope>
    <source>
        <strain evidence="2">MMS-IIA-15</strain>
    </source>
</reference>
<dbReference type="InterPro" id="IPR038099">
    <property type="entry name" value="BldD-like_C_sf"/>
</dbReference>
<evidence type="ECO:0000313" key="2">
    <source>
        <dbReference type="EMBL" id="ASY19929.1"/>
    </source>
</evidence>